<gene>
    <name evidence="4" type="ORF">HHK36_012233</name>
</gene>
<proteinExistence type="predicted"/>
<name>A0A834Z6H9_TETSI</name>
<keyword evidence="3" id="KW-0732">Signal</keyword>
<comment type="caution">
    <text evidence="4">The sequence shown here is derived from an EMBL/GenBank/DDBJ whole genome shotgun (WGS) entry which is preliminary data.</text>
</comment>
<feature type="transmembrane region" description="Helical" evidence="2">
    <location>
        <begin position="156"/>
        <end position="179"/>
    </location>
</feature>
<keyword evidence="5" id="KW-1185">Reference proteome</keyword>
<feature type="chain" id="PRO_5032389050" evidence="3">
    <location>
        <begin position="17"/>
        <end position="286"/>
    </location>
</feature>
<reference evidence="4 5" key="1">
    <citation type="submission" date="2020-04" db="EMBL/GenBank/DDBJ databases">
        <title>Plant Genome Project.</title>
        <authorList>
            <person name="Zhang R.-G."/>
        </authorList>
    </citation>
    <scope>NUCLEOTIDE SEQUENCE [LARGE SCALE GENOMIC DNA]</scope>
    <source>
        <strain evidence="4">YNK0</strain>
        <tissue evidence="4">Leaf</tissue>
    </source>
</reference>
<organism evidence="4 5">
    <name type="scientific">Tetracentron sinense</name>
    <name type="common">Spur-leaf</name>
    <dbReference type="NCBI Taxonomy" id="13715"/>
    <lineage>
        <taxon>Eukaryota</taxon>
        <taxon>Viridiplantae</taxon>
        <taxon>Streptophyta</taxon>
        <taxon>Embryophyta</taxon>
        <taxon>Tracheophyta</taxon>
        <taxon>Spermatophyta</taxon>
        <taxon>Magnoliopsida</taxon>
        <taxon>Trochodendrales</taxon>
        <taxon>Trochodendraceae</taxon>
        <taxon>Tetracentron</taxon>
    </lineage>
</organism>
<evidence type="ECO:0000313" key="4">
    <source>
        <dbReference type="EMBL" id="KAF8401300.1"/>
    </source>
</evidence>
<keyword evidence="2" id="KW-1133">Transmembrane helix</keyword>
<accession>A0A834Z6H9</accession>
<feature type="compositionally biased region" description="Basic and acidic residues" evidence="1">
    <location>
        <begin position="78"/>
        <end position="87"/>
    </location>
</feature>
<dbReference type="EMBL" id="JABCRI010000008">
    <property type="protein sequence ID" value="KAF8401300.1"/>
    <property type="molecule type" value="Genomic_DNA"/>
</dbReference>
<evidence type="ECO:0000256" key="1">
    <source>
        <dbReference type="SAM" id="MobiDB-lite"/>
    </source>
</evidence>
<sequence>MKTILILLIAIGSILATLQADARRFILEEREEKSAYQLLHNAHLSGKVGGSSTGASDTKMSDLKGKMGTNPMSGYIPTRDDNYERKLNSNNVNNEDDKKDSSGQGNIPGSTTDNHHVYPDDCRPTKRACTLKVNNTLASKEAATLDTTAIGTTVCYLLIFTMKTILILVIAMGSILATLQADAKRFILEEPKEKSAYQLVHDAHLSGKVGGSTGASDTKVNDLTGKMGTNPKSVYVPTRDENHESKLNSNINVNNEDGQGNPSGSTTDTHHVYPDDICKPKQKDCP</sequence>
<dbReference type="Proteomes" id="UP000655225">
    <property type="component" value="Unassembled WGS sequence"/>
</dbReference>
<dbReference type="AlphaFoldDB" id="A0A834Z6H9"/>
<feature type="compositionally biased region" description="Polar residues" evidence="1">
    <location>
        <begin position="247"/>
        <end position="267"/>
    </location>
</feature>
<keyword evidence="2" id="KW-0472">Membrane</keyword>
<evidence type="ECO:0000256" key="3">
    <source>
        <dbReference type="SAM" id="SignalP"/>
    </source>
</evidence>
<feature type="compositionally biased region" description="Basic and acidic residues" evidence="1">
    <location>
        <begin position="268"/>
        <end position="286"/>
    </location>
</feature>
<protein>
    <submittedName>
        <fullName evidence="4">Uncharacterized protein</fullName>
    </submittedName>
</protein>
<feature type="compositionally biased region" description="Polar residues" evidence="1">
    <location>
        <begin position="102"/>
        <end position="112"/>
    </location>
</feature>
<evidence type="ECO:0000313" key="5">
    <source>
        <dbReference type="Proteomes" id="UP000655225"/>
    </source>
</evidence>
<feature type="region of interest" description="Disordered" evidence="1">
    <location>
        <begin position="46"/>
        <end position="120"/>
    </location>
</feature>
<dbReference type="OrthoDB" id="1569879at2759"/>
<feature type="region of interest" description="Disordered" evidence="1">
    <location>
        <begin position="210"/>
        <end position="286"/>
    </location>
</feature>
<keyword evidence="2" id="KW-0812">Transmembrane</keyword>
<evidence type="ECO:0000256" key="2">
    <source>
        <dbReference type="SAM" id="Phobius"/>
    </source>
</evidence>
<feature type="signal peptide" evidence="3">
    <location>
        <begin position="1"/>
        <end position="16"/>
    </location>
</feature>